<reference evidence="2 3" key="1">
    <citation type="submission" date="2019-10" db="EMBL/GenBank/DDBJ databases">
        <title>Actinomadura rubteroloni sp. nov. and Actinomadura macrotermitis sp. nov., isolated from the gut of fungus growing-termite Macrotermes natalensis.</title>
        <authorList>
            <person name="Benndorf R."/>
            <person name="Martin K."/>
            <person name="Kuefner M."/>
            <person name="De Beer W."/>
            <person name="Kaster A.-K."/>
            <person name="Vollmers J."/>
            <person name="Poulsen M."/>
            <person name="Beemelmanns C."/>
        </authorList>
    </citation>
    <scope>NUCLEOTIDE SEQUENCE [LARGE SCALE GENOMIC DNA]</scope>
    <source>
        <strain evidence="2 3">RB68</strain>
    </source>
</reference>
<evidence type="ECO:0000313" key="2">
    <source>
        <dbReference type="EMBL" id="MQY07503.1"/>
    </source>
</evidence>
<name>A0A7K0C212_9ACTN</name>
<accession>A0A7K0C212</accession>
<dbReference type="RefSeq" id="WP_328594871.1">
    <property type="nucleotide sequence ID" value="NZ_WEGH01000003.1"/>
</dbReference>
<comment type="caution">
    <text evidence="2">The sequence shown here is derived from an EMBL/GenBank/DDBJ whole genome shotgun (WGS) entry which is preliminary data.</text>
</comment>
<dbReference type="EMBL" id="WEGH01000003">
    <property type="protein sequence ID" value="MQY07503.1"/>
    <property type="molecule type" value="Genomic_DNA"/>
</dbReference>
<evidence type="ECO:0000259" key="1">
    <source>
        <dbReference type="Pfam" id="PF21806"/>
    </source>
</evidence>
<gene>
    <name evidence="2" type="ORF">ACRB68_56040</name>
</gene>
<dbReference type="AlphaFoldDB" id="A0A7K0C212"/>
<sequence length="176" mass="20075">MKLLAPEDWMRLLTGCRREAVHLEMRDVYAVADEKDRFARWQAGRPPTPAEDEEYWADWTDMIGQITGSGRMVRRARIVSEPVTDYIRYEHEGTAFNIAAGEQVRWLPRRHASDLALPGNDFWLIDSATVVFNHFTGDGEWAANEITADPRAAALCGTAFEAVWQRAIPHQDYLLA</sequence>
<organism evidence="2 3">
    <name type="scientific">Actinomadura macrotermitis</name>
    <dbReference type="NCBI Taxonomy" id="2585200"/>
    <lineage>
        <taxon>Bacteria</taxon>
        <taxon>Bacillati</taxon>
        <taxon>Actinomycetota</taxon>
        <taxon>Actinomycetes</taxon>
        <taxon>Streptosporangiales</taxon>
        <taxon>Thermomonosporaceae</taxon>
        <taxon>Actinomadura</taxon>
    </lineage>
</organism>
<dbReference type="Proteomes" id="UP000487268">
    <property type="component" value="Unassembled WGS sequence"/>
</dbReference>
<dbReference type="InterPro" id="IPR049244">
    <property type="entry name" value="DUF6879"/>
</dbReference>
<keyword evidence="3" id="KW-1185">Reference proteome</keyword>
<feature type="domain" description="DUF6879" evidence="1">
    <location>
        <begin position="7"/>
        <end position="174"/>
    </location>
</feature>
<evidence type="ECO:0000313" key="3">
    <source>
        <dbReference type="Proteomes" id="UP000487268"/>
    </source>
</evidence>
<dbReference type="Pfam" id="PF21806">
    <property type="entry name" value="DUF6879"/>
    <property type="match status" value="1"/>
</dbReference>
<proteinExistence type="predicted"/>
<protein>
    <recommendedName>
        <fullName evidence="1">DUF6879 domain-containing protein</fullName>
    </recommendedName>
</protein>